<dbReference type="AlphaFoldDB" id="A0A0C3QAE3"/>
<reference evidence="3" key="2">
    <citation type="submission" date="2015-01" db="EMBL/GenBank/DDBJ databases">
        <title>Evolutionary Origins and Diversification of the Mycorrhizal Mutualists.</title>
        <authorList>
            <consortium name="DOE Joint Genome Institute"/>
            <consortium name="Mycorrhizal Genomics Consortium"/>
            <person name="Kohler A."/>
            <person name="Kuo A."/>
            <person name="Nagy L.G."/>
            <person name="Floudas D."/>
            <person name="Copeland A."/>
            <person name="Barry K.W."/>
            <person name="Cichocki N."/>
            <person name="Veneault-Fourrey C."/>
            <person name="LaButti K."/>
            <person name="Lindquist E.A."/>
            <person name="Lipzen A."/>
            <person name="Lundell T."/>
            <person name="Morin E."/>
            <person name="Murat C."/>
            <person name="Riley R."/>
            <person name="Ohm R."/>
            <person name="Sun H."/>
            <person name="Tunlid A."/>
            <person name="Henrissat B."/>
            <person name="Grigoriev I.V."/>
            <person name="Hibbett D.S."/>
            <person name="Martin F."/>
        </authorList>
    </citation>
    <scope>NUCLEOTIDE SEQUENCE [LARGE SCALE GENOMIC DNA]</scope>
    <source>
        <strain evidence="3">MUT 4182</strain>
    </source>
</reference>
<dbReference type="Proteomes" id="UP000054248">
    <property type="component" value="Unassembled WGS sequence"/>
</dbReference>
<keyword evidence="3" id="KW-1185">Reference proteome</keyword>
<dbReference type="OrthoDB" id="3195209at2759"/>
<reference evidence="2 3" key="1">
    <citation type="submission" date="2014-04" db="EMBL/GenBank/DDBJ databases">
        <authorList>
            <consortium name="DOE Joint Genome Institute"/>
            <person name="Kuo A."/>
            <person name="Girlanda M."/>
            <person name="Perotto S."/>
            <person name="Kohler A."/>
            <person name="Nagy L.G."/>
            <person name="Floudas D."/>
            <person name="Copeland A."/>
            <person name="Barry K.W."/>
            <person name="Cichocki N."/>
            <person name="Veneault-Fourrey C."/>
            <person name="LaButti K."/>
            <person name="Lindquist E.A."/>
            <person name="Lipzen A."/>
            <person name="Lundell T."/>
            <person name="Morin E."/>
            <person name="Murat C."/>
            <person name="Sun H."/>
            <person name="Tunlid A."/>
            <person name="Henrissat B."/>
            <person name="Grigoriev I.V."/>
            <person name="Hibbett D.S."/>
            <person name="Martin F."/>
            <person name="Nordberg H.P."/>
            <person name="Cantor M.N."/>
            <person name="Hua S.X."/>
        </authorList>
    </citation>
    <scope>NUCLEOTIDE SEQUENCE [LARGE SCALE GENOMIC DNA]</scope>
    <source>
        <strain evidence="2 3">MUT 4182</strain>
    </source>
</reference>
<dbReference type="HOGENOM" id="CLU_1379037_0_0_1"/>
<dbReference type="EMBL" id="KN823149">
    <property type="protein sequence ID" value="KIO21099.1"/>
    <property type="molecule type" value="Genomic_DNA"/>
</dbReference>
<evidence type="ECO:0000256" key="1">
    <source>
        <dbReference type="SAM" id="MobiDB-lite"/>
    </source>
</evidence>
<evidence type="ECO:0000313" key="2">
    <source>
        <dbReference type="EMBL" id="KIO21099.1"/>
    </source>
</evidence>
<name>A0A0C3QAE3_9AGAM</name>
<organism evidence="2 3">
    <name type="scientific">Tulasnella calospora MUT 4182</name>
    <dbReference type="NCBI Taxonomy" id="1051891"/>
    <lineage>
        <taxon>Eukaryota</taxon>
        <taxon>Fungi</taxon>
        <taxon>Dikarya</taxon>
        <taxon>Basidiomycota</taxon>
        <taxon>Agaricomycotina</taxon>
        <taxon>Agaricomycetes</taxon>
        <taxon>Cantharellales</taxon>
        <taxon>Tulasnellaceae</taxon>
        <taxon>Tulasnella</taxon>
    </lineage>
</organism>
<evidence type="ECO:0000313" key="3">
    <source>
        <dbReference type="Proteomes" id="UP000054248"/>
    </source>
</evidence>
<protein>
    <submittedName>
        <fullName evidence="2">Uncharacterized protein</fullName>
    </submittedName>
</protein>
<accession>A0A0C3QAE3</accession>
<proteinExistence type="predicted"/>
<gene>
    <name evidence="2" type="ORF">M407DRAFT_219189</name>
</gene>
<feature type="region of interest" description="Disordered" evidence="1">
    <location>
        <begin position="71"/>
        <end position="90"/>
    </location>
</feature>
<sequence>MSSSRSEFSDSADCVNTTSQLQPLLGRELLHPVDGAGTSSSLSTYNVFSEQEKAFFKRSERLQQLPIDTRNKDATILSTPEALPKSMKPAAEVPTWGLSQPTYNADPPPKSSFKYDNIPPYRATPSIRGDESTQLGERPSNQFGVLVPGWGSSTSMDGSSGSVFDVGETRSGAGMQFVPVVTKGSGAPGRGPTKRKKP</sequence>
<feature type="compositionally biased region" description="Polar residues" evidence="1">
    <location>
        <begin position="132"/>
        <end position="143"/>
    </location>
</feature>
<feature type="compositionally biased region" description="Low complexity" evidence="1">
    <location>
        <begin position="149"/>
        <end position="162"/>
    </location>
</feature>
<feature type="region of interest" description="Disordered" evidence="1">
    <location>
        <begin position="95"/>
        <end position="198"/>
    </location>
</feature>